<dbReference type="PANTHER" id="PTHR36436:SF6">
    <property type="entry name" value="SLL5081 PROTEIN"/>
    <property type="match status" value="1"/>
</dbReference>
<accession>A0A0V1PPZ7</accession>
<dbReference type="SUPFAM" id="SSF103032">
    <property type="entry name" value="Hypothetical protein YwqG"/>
    <property type="match status" value="1"/>
</dbReference>
<gene>
    <name evidence="1" type="ORF">AC631_05907</name>
</gene>
<dbReference type="OrthoDB" id="4030310at2759"/>
<evidence type="ECO:0008006" key="3">
    <source>
        <dbReference type="Google" id="ProtNLM"/>
    </source>
</evidence>
<dbReference type="EMBL" id="LMYN01000334">
    <property type="protein sequence ID" value="KRZ98332.1"/>
    <property type="molecule type" value="Genomic_DNA"/>
</dbReference>
<comment type="caution">
    <text evidence="1">The sequence shown here is derived from an EMBL/GenBank/DDBJ whole genome shotgun (WGS) entry which is preliminary data.</text>
</comment>
<dbReference type="RefSeq" id="XP_015464435.1">
    <property type="nucleotide sequence ID" value="XM_015614736.1"/>
</dbReference>
<dbReference type="AlphaFoldDB" id="A0A0V1PPZ7"/>
<keyword evidence="2" id="KW-1185">Reference proteome</keyword>
<dbReference type="InterPro" id="IPR015315">
    <property type="entry name" value="DUF1963"/>
</dbReference>
<dbReference type="GeneID" id="26842916"/>
<evidence type="ECO:0000313" key="1">
    <source>
        <dbReference type="EMBL" id="KRZ98332.1"/>
    </source>
</evidence>
<dbReference type="Gene3D" id="2.30.320.10">
    <property type="entry name" value="YwqG-like"/>
    <property type="match status" value="1"/>
</dbReference>
<dbReference type="PANTHER" id="PTHR36436">
    <property type="entry name" value="SLL5081 PROTEIN"/>
    <property type="match status" value="1"/>
</dbReference>
<organism evidence="1 2">
    <name type="scientific">Debaryomyces fabryi</name>
    <dbReference type="NCBI Taxonomy" id="58627"/>
    <lineage>
        <taxon>Eukaryota</taxon>
        <taxon>Fungi</taxon>
        <taxon>Dikarya</taxon>
        <taxon>Ascomycota</taxon>
        <taxon>Saccharomycotina</taxon>
        <taxon>Pichiomycetes</taxon>
        <taxon>Debaryomycetaceae</taxon>
        <taxon>Debaryomyces</taxon>
    </lineage>
</organism>
<dbReference type="Pfam" id="PF09234">
    <property type="entry name" value="DUF1963"/>
    <property type="match status" value="1"/>
</dbReference>
<name>A0A0V1PPZ7_9ASCO</name>
<sequence>MSASKEDLIKKLEKTRLSKVSIVKSKDKYDEEKDILVSKIGGIPYWPKEKEYPTYTQGNAKLLAQLNLDEILKQVDLKKISPYYPTRGVLQFFLSEGDAMYGMMDGVLVIYHADTNQEHSLTENQIKTNLELYEMPYEKSVRLDFVESDELFGLYDKVHPEFDAIYEVSEDLLNEIENDGIINNNGSKLGGYSFFTQNDPLEDQEIEDKIILLLQLDSDDELKLLWGDSGVATWRIEQEMLKNLDFSNIHYTWDCF</sequence>
<dbReference type="Proteomes" id="UP000054251">
    <property type="component" value="Unassembled WGS sequence"/>
</dbReference>
<evidence type="ECO:0000313" key="2">
    <source>
        <dbReference type="Proteomes" id="UP000054251"/>
    </source>
</evidence>
<protein>
    <recommendedName>
        <fullName evidence="3">DUF1963 domain-containing protein</fullName>
    </recommendedName>
</protein>
<proteinExistence type="predicted"/>
<reference evidence="1 2" key="1">
    <citation type="submission" date="2015-11" db="EMBL/GenBank/DDBJ databases">
        <title>The genome of Debaryomyces fabryi.</title>
        <authorList>
            <person name="Tafer H."/>
            <person name="Lopandic K."/>
        </authorList>
    </citation>
    <scope>NUCLEOTIDE SEQUENCE [LARGE SCALE GENOMIC DNA]</scope>
    <source>
        <strain evidence="1 2">CBS 789</strain>
    </source>
</reference>
<dbReference type="InterPro" id="IPR035948">
    <property type="entry name" value="YwqG-like_sf"/>
</dbReference>